<evidence type="ECO:0000313" key="3">
    <source>
        <dbReference type="Proteomes" id="UP000596660"/>
    </source>
</evidence>
<name>A0A803MY18_CHEQI</name>
<keyword evidence="3" id="KW-1185">Reference proteome</keyword>
<proteinExistence type="predicted"/>
<reference evidence="2" key="2">
    <citation type="submission" date="2021-03" db="UniProtKB">
        <authorList>
            <consortium name="EnsemblPlants"/>
        </authorList>
    </citation>
    <scope>IDENTIFICATION</scope>
</reference>
<organism evidence="2 3">
    <name type="scientific">Chenopodium quinoa</name>
    <name type="common">Quinoa</name>
    <dbReference type="NCBI Taxonomy" id="63459"/>
    <lineage>
        <taxon>Eukaryota</taxon>
        <taxon>Viridiplantae</taxon>
        <taxon>Streptophyta</taxon>
        <taxon>Embryophyta</taxon>
        <taxon>Tracheophyta</taxon>
        <taxon>Spermatophyta</taxon>
        <taxon>Magnoliopsida</taxon>
        <taxon>eudicotyledons</taxon>
        <taxon>Gunneridae</taxon>
        <taxon>Pentapetalae</taxon>
        <taxon>Caryophyllales</taxon>
        <taxon>Chenopodiaceae</taxon>
        <taxon>Chenopodioideae</taxon>
        <taxon>Atripliceae</taxon>
        <taxon>Chenopodium</taxon>
    </lineage>
</organism>
<dbReference type="InterPro" id="IPR026960">
    <property type="entry name" value="RVT-Znf"/>
</dbReference>
<evidence type="ECO:0000313" key="2">
    <source>
        <dbReference type="EnsemblPlants" id="AUR62037098-RA:cds"/>
    </source>
</evidence>
<dbReference type="Pfam" id="PF13966">
    <property type="entry name" value="zf-RVT"/>
    <property type="match status" value="1"/>
</dbReference>
<dbReference type="EnsemblPlants" id="AUR62037098-RA">
    <property type="protein sequence ID" value="AUR62037098-RA:cds"/>
    <property type="gene ID" value="AUR62037098"/>
</dbReference>
<dbReference type="Gramene" id="AUR62037098-RA">
    <property type="protein sequence ID" value="AUR62037098-RA:cds"/>
    <property type="gene ID" value="AUR62037098"/>
</dbReference>
<dbReference type="AlphaFoldDB" id="A0A803MY18"/>
<reference evidence="2" key="1">
    <citation type="journal article" date="2017" name="Nature">
        <title>The genome of Chenopodium quinoa.</title>
        <authorList>
            <person name="Jarvis D.E."/>
            <person name="Ho Y.S."/>
            <person name="Lightfoot D.J."/>
            <person name="Schmoeckel S.M."/>
            <person name="Li B."/>
            <person name="Borm T.J.A."/>
            <person name="Ohyanagi H."/>
            <person name="Mineta K."/>
            <person name="Michell C.T."/>
            <person name="Saber N."/>
            <person name="Kharbatia N.M."/>
            <person name="Rupper R.R."/>
            <person name="Sharp A.R."/>
            <person name="Dally N."/>
            <person name="Boughton B.A."/>
            <person name="Woo Y.H."/>
            <person name="Gao G."/>
            <person name="Schijlen E.G.W.M."/>
            <person name="Guo X."/>
            <person name="Momin A.A."/>
            <person name="Negrao S."/>
            <person name="Al-Babili S."/>
            <person name="Gehring C."/>
            <person name="Roessner U."/>
            <person name="Jung C."/>
            <person name="Murphy K."/>
            <person name="Arold S.T."/>
            <person name="Gojobori T."/>
            <person name="van der Linden C.G."/>
            <person name="van Loo E.N."/>
            <person name="Jellen E.N."/>
            <person name="Maughan P.J."/>
            <person name="Tester M."/>
        </authorList>
    </citation>
    <scope>NUCLEOTIDE SEQUENCE [LARGE SCALE GENOMIC DNA]</scope>
    <source>
        <strain evidence="2">cv. PI 614886</strain>
    </source>
</reference>
<accession>A0A803MY18</accession>
<protein>
    <recommendedName>
        <fullName evidence="1">Reverse transcriptase zinc-binding domain-containing protein</fullName>
    </recommendedName>
</protein>
<dbReference type="Proteomes" id="UP000596660">
    <property type="component" value="Unplaced"/>
</dbReference>
<sequence>MNIPVACLYDMDKWMWVHSKKGEFSVQSAYYVQLQANQTYRASISDASWITIWGKLWNANIPLKIKHFGWRALQNSIPVRSILKKRNICENDGCPCYGVAAETIIHSLFTCFEAKVGRDGNCAAHLLARGSIEFGADHLIPMELALKIVSKI</sequence>
<evidence type="ECO:0000259" key="1">
    <source>
        <dbReference type="Pfam" id="PF13966"/>
    </source>
</evidence>
<feature type="domain" description="Reverse transcriptase zinc-binding" evidence="1">
    <location>
        <begin position="24"/>
        <end position="114"/>
    </location>
</feature>
<dbReference type="OMA" id="ICENDGC"/>